<feature type="transmembrane region" description="Helical" evidence="1">
    <location>
        <begin position="41"/>
        <end position="62"/>
    </location>
</feature>
<keyword evidence="1" id="KW-1133">Transmembrane helix</keyword>
<dbReference type="STRING" id="100884.GCA_000269565_03368"/>
<name>E7G9T5_9FIRM</name>
<keyword evidence="1" id="KW-0472">Membrane</keyword>
<sequence>MKQNQILENTKKMTDRSLELTQSVIEKSKKLRTPSPKIDKIGTTIGYVASTSLLIGGVIQIIVGKPTWALGSLSAGAIALLSNRYHYHHIKNKKIKENHSHSYSKNHCGFLIFNIHYCFEKILVKAF</sequence>
<dbReference type="RefSeq" id="WP_008788633.1">
    <property type="nucleotide sequence ID" value="NZ_AKCB01000003.1"/>
</dbReference>
<accession>E7G9T5</accession>
<reference evidence="2 3" key="1">
    <citation type="submission" date="2010-12" db="EMBL/GenBank/DDBJ databases">
        <title>The Genome Sequence of Coprobacillus sp. strain 29_1.</title>
        <authorList>
            <consortium name="The Broad Institute Genome Sequencing Platform"/>
            <person name="Earl A."/>
            <person name="Ward D."/>
            <person name="Feldgarden M."/>
            <person name="Gevers D."/>
            <person name="Daigneault M."/>
            <person name="Sibley C.D."/>
            <person name="White A."/>
            <person name="Strauss J."/>
            <person name="Allen-Vercoe E."/>
            <person name="Young S.K."/>
            <person name="Zeng Q."/>
            <person name="Gargeya S."/>
            <person name="Fitzgerald M."/>
            <person name="Haas B."/>
            <person name="Abouelleil A."/>
            <person name="Alvarado L."/>
            <person name="Arachchi H.M."/>
            <person name="Berlin A."/>
            <person name="Brown A."/>
            <person name="Chapman S.B."/>
            <person name="Chen Z."/>
            <person name="Dunbar C."/>
            <person name="Freedman E."/>
            <person name="Gearin G."/>
            <person name="Gellesch M."/>
            <person name="Goldberg J."/>
            <person name="Griggs A."/>
            <person name="Gujja S."/>
            <person name="Heilman E."/>
            <person name="Heiman D."/>
            <person name="Howarth C."/>
            <person name="Larson L."/>
            <person name="Lui A."/>
            <person name="MacDonald P.J.P."/>
            <person name="Mehta T."/>
            <person name="Montmayeur A."/>
            <person name="Murphy C."/>
            <person name="Neiman D."/>
            <person name="Pearson M."/>
            <person name="Priest M."/>
            <person name="Roberts A."/>
            <person name="Saif S."/>
            <person name="Shea T."/>
            <person name="Shenoy N."/>
            <person name="Sisk P."/>
            <person name="Stolte C."/>
            <person name="Sykes S."/>
            <person name="White J."/>
            <person name="Yandava C."/>
            <person name="Nusbaum C."/>
            <person name="Birren B."/>
        </authorList>
    </citation>
    <scope>NUCLEOTIDE SEQUENCE [LARGE SCALE GENOMIC DNA]</scope>
    <source>
        <strain evidence="2 3">29_1</strain>
    </source>
</reference>
<feature type="transmembrane region" description="Helical" evidence="1">
    <location>
        <begin position="68"/>
        <end position="87"/>
    </location>
</feature>
<dbReference type="OrthoDB" id="2064431at2"/>
<evidence type="ECO:0000313" key="3">
    <source>
        <dbReference type="Proteomes" id="UP000003157"/>
    </source>
</evidence>
<dbReference type="HOGENOM" id="CLU_1966834_0_0_9"/>
<keyword evidence="3" id="KW-1185">Reference proteome</keyword>
<proteinExistence type="predicted"/>
<gene>
    <name evidence="2" type="ORF">HMPREF9488_01524</name>
</gene>
<dbReference type="EMBL" id="ADKX01000028">
    <property type="protein sequence ID" value="EFW05194.1"/>
    <property type="molecule type" value="Genomic_DNA"/>
</dbReference>
<evidence type="ECO:0000256" key="1">
    <source>
        <dbReference type="SAM" id="Phobius"/>
    </source>
</evidence>
<dbReference type="Proteomes" id="UP000003157">
    <property type="component" value="Unassembled WGS sequence"/>
</dbReference>
<protein>
    <submittedName>
        <fullName evidence="2">Uncharacterized protein</fullName>
    </submittedName>
</protein>
<organism evidence="2 3">
    <name type="scientific">Coprobacillus cateniformis</name>
    <dbReference type="NCBI Taxonomy" id="100884"/>
    <lineage>
        <taxon>Bacteria</taxon>
        <taxon>Bacillati</taxon>
        <taxon>Bacillota</taxon>
        <taxon>Erysipelotrichia</taxon>
        <taxon>Erysipelotrichales</taxon>
        <taxon>Coprobacillaceae</taxon>
        <taxon>Coprobacillus</taxon>
    </lineage>
</organism>
<evidence type="ECO:0000313" key="2">
    <source>
        <dbReference type="EMBL" id="EFW05194.1"/>
    </source>
</evidence>
<comment type="caution">
    <text evidence="2">The sequence shown here is derived from an EMBL/GenBank/DDBJ whole genome shotgun (WGS) entry which is preliminary data.</text>
</comment>
<dbReference type="eggNOG" id="ENOG5033IRY">
    <property type="taxonomic scope" value="Bacteria"/>
</dbReference>
<keyword evidence="1" id="KW-0812">Transmembrane</keyword>
<dbReference type="GeneID" id="78231133"/>
<dbReference type="AlphaFoldDB" id="E7G9T5"/>